<accession>A0AAD2K5G4</accession>
<feature type="non-terminal residue" evidence="2">
    <location>
        <position position="1"/>
    </location>
</feature>
<name>A0AAD2K5G4_9AGAR</name>
<gene>
    <name evidence="2" type="ORF">MYCIT1_LOCUS30506</name>
</gene>
<evidence type="ECO:0000313" key="2">
    <source>
        <dbReference type="EMBL" id="CAK5280077.1"/>
    </source>
</evidence>
<dbReference type="AlphaFoldDB" id="A0AAD2K5G4"/>
<reference evidence="2" key="1">
    <citation type="submission" date="2023-11" db="EMBL/GenBank/DDBJ databases">
        <authorList>
            <person name="De Vega J J."/>
            <person name="De Vega J J."/>
        </authorList>
    </citation>
    <scope>NUCLEOTIDE SEQUENCE</scope>
</reference>
<comment type="caution">
    <text evidence="2">The sequence shown here is derived from an EMBL/GenBank/DDBJ whole genome shotgun (WGS) entry which is preliminary data.</text>
</comment>
<evidence type="ECO:0000313" key="3">
    <source>
        <dbReference type="Proteomes" id="UP001295794"/>
    </source>
</evidence>
<evidence type="ECO:0000256" key="1">
    <source>
        <dbReference type="SAM" id="MobiDB-lite"/>
    </source>
</evidence>
<protein>
    <submittedName>
        <fullName evidence="2">Uncharacterized protein</fullName>
    </submittedName>
</protein>
<organism evidence="2 3">
    <name type="scientific">Mycena citricolor</name>
    <dbReference type="NCBI Taxonomy" id="2018698"/>
    <lineage>
        <taxon>Eukaryota</taxon>
        <taxon>Fungi</taxon>
        <taxon>Dikarya</taxon>
        <taxon>Basidiomycota</taxon>
        <taxon>Agaricomycotina</taxon>
        <taxon>Agaricomycetes</taxon>
        <taxon>Agaricomycetidae</taxon>
        <taxon>Agaricales</taxon>
        <taxon>Marasmiineae</taxon>
        <taxon>Mycenaceae</taxon>
        <taxon>Mycena</taxon>
    </lineage>
</organism>
<dbReference type="Pfam" id="PF07093">
    <property type="entry name" value="SGT1"/>
    <property type="match status" value="1"/>
</dbReference>
<keyword evidence="3" id="KW-1185">Reference proteome</keyword>
<dbReference type="Proteomes" id="UP001295794">
    <property type="component" value="Unassembled WGS sequence"/>
</dbReference>
<dbReference type="PANTHER" id="PTHR13060">
    <property type="entry name" value="SGT1 PROTEIN HSGT1 SUPPRESSOR OF GCR2"/>
    <property type="match status" value="1"/>
</dbReference>
<feature type="region of interest" description="Disordered" evidence="1">
    <location>
        <begin position="48"/>
        <end position="67"/>
    </location>
</feature>
<dbReference type="PANTHER" id="PTHR13060:SF0">
    <property type="entry name" value="PROTEIN ECDYSONELESS HOMOLOG"/>
    <property type="match status" value="1"/>
</dbReference>
<dbReference type="GO" id="GO:0005634">
    <property type="term" value="C:nucleus"/>
    <property type="evidence" value="ECO:0007669"/>
    <property type="project" value="TreeGrafter"/>
</dbReference>
<proteinExistence type="predicted"/>
<feature type="non-terminal residue" evidence="2">
    <location>
        <position position="130"/>
    </location>
</feature>
<sequence>SDGEFLLIEAADALPAWITPTNAENRVWIYRSQLHIVPLNFVSPVSRKRERRKLPGRNDSDDEDEDSADYLAAQDALQIIRDDAIDTVASLAVQKAVWTRVNGYPAAAASHVHSTKAYLPVDISRTLAGD</sequence>
<dbReference type="EMBL" id="CAVNYO010000440">
    <property type="protein sequence ID" value="CAK5280077.1"/>
    <property type="molecule type" value="Genomic_DNA"/>
</dbReference>
<dbReference type="InterPro" id="IPR010770">
    <property type="entry name" value="Ecd"/>
</dbReference>